<dbReference type="EMBL" id="JAMTCS010000007">
    <property type="protein sequence ID" value="MCP2265148.1"/>
    <property type="molecule type" value="Genomic_DNA"/>
</dbReference>
<proteinExistence type="predicted"/>
<comment type="caution">
    <text evidence="2">The sequence shown here is derived from an EMBL/GenBank/DDBJ whole genome shotgun (WGS) entry which is preliminary data.</text>
</comment>
<dbReference type="PANTHER" id="PTHR24094">
    <property type="entry name" value="SECRETED PROTEIN"/>
    <property type="match status" value="1"/>
</dbReference>
<name>A0A9X2G3Q8_9MICO</name>
<dbReference type="InterPro" id="IPR011089">
    <property type="entry name" value="GmrSD_C"/>
</dbReference>
<dbReference type="Proteomes" id="UP001139493">
    <property type="component" value="Unassembled WGS sequence"/>
</dbReference>
<sequence length="236" mass="25532">MFHARSVSRKVCPMSQLQPAARRGVRTRHVIAAALAPALVALLLLVPADPAGAYPPDLPSKAAAQTELDGLTVQAEGASAPYDRDLFPHWITVDGCTTRETVLQRDGDDVEVGSDCYPTSGSWYSEYDGETRTAPADISIDHVVALAEAWHSGADGWTTARRQDFANDLTGPQLIAVTAEVNSSKSDKDPAEWVPPLASKRCAYAKMWIHTKARWDLTVDAAEKSALQPLLDTCSY</sequence>
<reference evidence="2" key="1">
    <citation type="submission" date="2022-06" db="EMBL/GenBank/DDBJ databases">
        <title>Genomic Encyclopedia of Archaeal and Bacterial Type Strains, Phase II (KMG-II): from individual species to whole genera.</title>
        <authorList>
            <person name="Goeker M."/>
        </authorList>
    </citation>
    <scope>NUCLEOTIDE SEQUENCE</scope>
    <source>
        <strain evidence="2">DSM 26652</strain>
    </source>
</reference>
<dbReference type="PANTHER" id="PTHR24094:SF15">
    <property type="entry name" value="AMP-DEPENDENT SYNTHETASE_LIGASE DOMAIN-CONTAINING PROTEIN-RELATED"/>
    <property type="match status" value="1"/>
</dbReference>
<organism evidence="2 3">
    <name type="scientific">Promicromonospora thailandica</name>
    <dbReference type="NCBI Taxonomy" id="765201"/>
    <lineage>
        <taxon>Bacteria</taxon>
        <taxon>Bacillati</taxon>
        <taxon>Actinomycetota</taxon>
        <taxon>Actinomycetes</taxon>
        <taxon>Micrococcales</taxon>
        <taxon>Promicromonosporaceae</taxon>
        <taxon>Promicromonospora</taxon>
    </lineage>
</organism>
<evidence type="ECO:0000313" key="3">
    <source>
        <dbReference type="Proteomes" id="UP001139493"/>
    </source>
</evidence>
<dbReference type="Pfam" id="PF07510">
    <property type="entry name" value="GmrSD_C"/>
    <property type="match status" value="1"/>
</dbReference>
<evidence type="ECO:0000313" key="2">
    <source>
        <dbReference type="EMBL" id="MCP2265148.1"/>
    </source>
</evidence>
<protein>
    <recommendedName>
        <fullName evidence="1">GmrSD restriction endonucleases C-terminal domain-containing protein</fullName>
    </recommendedName>
</protein>
<feature type="domain" description="GmrSD restriction endonucleases C-terminal" evidence="1">
    <location>
        <begin position="130"/>
        <end position="227"/>
    </location>
</feature>
<dbReference type="AlphaFoldDB" id="A0A9X2G3Q8"/>
<evidence type="ECO:0000259" key="1">
    <source>
        <dbReference type="Pfam" id="PF07510"/>
    </source>
</evidence>
<keyword evidence="3" id="KW-1185">Reference proteome</keyword>
<gene>
    <name evidence="2" type="ORF">APR03_002496</name>
</gene>
<accession>A0A9X2G3Q8</accession>